<gene>
    <name evidence="1" type="ORF">MENTE1834_LOCUS35241</name>
</gene>
<keyword evidence="2" id="KW-1185">Reference proteome</keyword>
<evidence type="ECO:0000313" key="2">
    <source>
        <dbReference type="Proteomes" id="UP001497535"/>
    </source>
</evidence>
<accession>A0ACB1A8S3</accession>
<dbReference type="Proteomes" id="UP001497535">
    <property type="component" value="Unassembled WGS sequence"/>
</dbReference>
<proteinExistence type="predicted"/>
<dbReference type="EMBL" id="CAVMJV010000067">
    <property type="protein sequence ID" value="CAK5087633.1"/>
    <property type="molecule type" value="Genomic_DNA"/>
</dbReference>
<name>A0ACB1A8S3_MELEN</name>
<comment type="caution">
    <text evidence="1">The sequence shown here is derived from an EMBL/GenBank/DDBJ whole genome shotgun (WGS) entry which is preliminary data.</text>
</comment>
<protein>
    <submittedName>
        <fullName evidence="1">Uncharacterized protein</fullName>
    </submittedName>
</protein>
<sequence length="117" mass="13678">MFGKTFNDFWCSRLLKDGKETYENLRKQFTTKWTRMPSENLTPPFLQELGKFRGILQTAANADVSVRSKFEQNKRGMELLSLTEVFFVFYEPWVSRVENKVGPLINLSRKTSRFGLG</sequence>
<reference evidence="1" key="1">
    <citation type="submission" date="2023-11" db="EMBL/GenBank/DDBJ databases">
        <authorList>
            <person name="Poullet M."/>
        </authorList>
    </citation>
    <scope>NUCLEOTIDE SEQUENCE</scope>
    <source>
        <strain evidence="1">E1834</strain>
    </source>
</reference>
<evidence type="ECO:0000313" key="1">
    <source>
        <dbReference type="EMBL" id="CAK5087633.1"/>
    </source>
</evidence>
<organism evidence="1 2">
    <name type="scientific">Meloidogyne enterolobii</name>
    <name type="common">Root-knot nematode worm</name>
    <name type="synonym">Meloidogyne mayaguensis</name>
    <dbReference type="NCBI Taxonomy" id="390850"/>
    <lineage>
        <taxon>Eukaryota</taxon>
        <taxon>Metazoa</taxon>
        <taxon>Ecdysozoa</taxon>
        <taxon>Nematoda</taxon>
        <taxon>Chromadorea</taxon>
        <taxon>Rhabditida</taxon>
        <taxon>Tylenchina</taxon>
        <taxon>Tylenchomorpha</taxon>
        <taxon>Tylenchoidea</taxon>
        <taxon>Meloidogynidae</taxon>
        <taxon>Meloidogyninae</taxon>
        <taxon>Meloidogyne</taxon>
    </lineage>
</organism>